<organism evidence="2 3">
    <name type="scientific">Prorocentrum cordatum</name>
    <dbReference type="NCBI Taxonomy" id="2364126"/>
    <lineage>
        <taxon>Eukaryota</taxon>
        <taxon>Sar</taxon>
        <taxon>Alveolata</taxon>
        <taxon>Dinophyceae</taxon>
        <taxon>Prorocentrales</taxon>
        <taxon>Prorocentraceae</taxon>
        <taxon>Prorocentrum</taxon>
    </lineage>
</organism>
<evidence type="ECO:0000256" key="1">
    <source>
        <dbReference type="SAM" id="MobiDB-lite"/>
    </source>
</evidence>
<feature type="region of interest" description="Disordered" evidence="1">
    <location>
        <begin position="60"/>
        <end position="87"/>
    </location>
</feature>
<dbReference type="EMBL" id="CAUYUJ010021672">
    <property type="protein sequence ID" value="CAK0906300.1"/>
    <property type="molecule type" value="Genomic_DNA"/>
</dbReference>
<proteinExistence type="predicted"/>
<comment type="caution">
    <text evidence="2">The sequence shown here is derived from an EMBL/GenBank/DDBJ whole genome shotgun (WGS) entry which is preliminary data.</text>
</comment>
<gene>
    <name evidence="2" type="ORF">PCOR1329_LOCUS81686</name>
</gene>
<feature type="non-terminal residue" evidence="2">
    <location>
        <position position="133"/>
    </location>
</feature>
<protein>
    <submittedName>
        <fullName evidence="2">Uncharacterized protein</fullName>
    </submittedName>
</protein>
<dbReference type="Proteomes" id="UP001189429">
    <property type="component" value="Unassembled WGS sequence"/>
</dbReference>
<evidence type="ECO:0000313" key="2">
    <source>
        <dbReference type="EMBL" id="CAK0906300.1"/>
    </source>
</evidence>
<name>A0ABN9Y343_9DINO</name>
<feature type="non-terminal residue" evidence="2">
    <location>
        <position position="1"/>
    </location>
</feature>
<accession>A0ABN9Y343</accession>
<sequence length="133" mass="14074">VAEDVSERVLLQAGDILVVSNKRCLHAWDRGGRRRHRAAEGAVAQHVRQPRGELLAVARGAVRPPPSATGPGSAWGEGGDGASPPRLSWALGQRPGRFCGYCVAPPGSAGLAAPLRPPLRERFYFRSVPSPAP</sequence>
<evidence type="ECO:0000313" key="3">
    <source>
        <dbReference type="Proteomes" id="UP001189429"/>
    </source>
</evidence>
<keyword evidence="3" id="KW-1185">Reference proteome</keyword>
<reference evidence="2" key="1">
    <citation type="submission" date="2023-10" db="EMBL/GenBank/DDBJ databases">
        <authorList>
            <person name="Chen Y."/>
            <person name="Shah S."/>
            <person name="Dougan E. K."/>
            <person name="Thang M."/>
            <person name="Chan C."/>
        </authorList>
    </citation>
    <scope>NUCLEOTIDE SEQUENCE [LARGE SCALE GENOMIC DNA]</scope>
</reference>